<dbReference type="Gene3D" id="3.30.160.20">
    <property type="match status" value="1"/>
</dbReference>
<keyword evidence="3" id="KW-0288">FMN</keyword>
<protein>
    <recommendedName>
        <fullName evidence="7">DRBM domain-containing protein</fullName>
    </recommendedName>
</protein>
<feature type="domain" description="DRBM" evidence="7">
    <location>
        <begin position="370"/>
        <end position="436"/>
    </location>
</feature>
<dbReference type="PROSITE" id="PS50137">
    <property type="entry name" value="DS_RBD"/>
    <property type="match status" value="1"/>
</dbReference>
<dbReference type="SUPFAM" id="SSF54768">
    <property type="entry name" value="dsRNA-binding domain-like"/>
    <property type="match status" value="1"/>
</dbReference>
<evidence type="ECO:0000256" key="4">
    <source>
        <dbReference type="ARBA" id="ARBA00022694"/>
    </source>
</evidence>
<dbReference type="InterPro" id="IPR018517">
    <property type="entry name" value="tRNA_hU_synthase_CS"/>
</dbReference>
<keyword evidence="2" id="KW-0285">Flavoprotein</keyword>
<evidence type="ECO:0000256" key="2">
    <source>
        <dbReference type="ARBA" id="ARBA00022630"/>
    </source>
</evidence>
<dbReference type="GO" id="GO:0050660">
    <property type="term" value="F:flavin adenine dinucleotide binding"/>
    <property type="evidence" value="ECO:0007669"/>
    <property type="project" value="InterPro"/>
</dbReference>
<dbReference type="GO" id="GO:0005737">
    <property type="term" value="C:cytoplasm"/>
    <property type="evidence" value="ECO:0007669"/>
    <property type="project" value="TreeGrafter"/>
</dbReference>
<dbReference type="CDD" id="cd02801">
    <property type="entry name" value="DUS_like_FMN"/>
    <property type="match status" value="1"/>
</dbReference>
<dbReference type="Pfam" id="PF01207">
    <property type="entry name" value="Dus"/>
    <property type="match status" value="1"/>
</dbReference>
<evidence type="ECO:0000256" key="1">
    <source>
        <dbReference type="ARBA" id="ARBA00001917"/>
    </source>
</evidence>
<dbReference type="Proteomes" id="UP000014760">
    <property type="component" value="Unassembled WGS sequence"/>
</dbReference>
<organism evidence="8">
    <name type="scientific">Capitella teleta</name>
    <name type="common">Polychaete worm</name>
    <dbReference type="NCBI Taxonomy" id="283909"/>
    <lineage>
        <taxon>Eukaryota</taxon>
        <taxon>Metazoa</taxon>
        <taxon>Spiralia</taxon>
        <taxon>Lophotrochozoa</taxon>
        <taxon>Annelida</taxon>
        <taxon>Polychaeta</taxon>
        <taxon>Sedentaria</taxon>
        <taxon>Scolecida</taxon>
        <taxon>Capitellidae</taxon>
        <taxon>Capitella</taxon>
    </lineage>
</organism>
<dbReference type="CDD" id="cd19871">
    <property type="entry name" value="DSRM_DUS2L"/>
    <property type="match status" value="1"/>
</dbReference>
<dbReference type="InterPro" id="IPR014720">
    <property type="entry name" value="dsRBD_dom"/>
</dbReference>
<dbReference type="EMBL" id="AMQN01016945">
    <property type="status" value="NOT_ANNOTATED_CDS"/>
    <property type="molecule type" value="Genomic_DNA"/>
</dbReference>
<comment type="cofactor">
    <cofactor evidence="1">
        <name>FMN</name>
        <dbReference type="ChEBI" id="CHEBI:58210"/>
    </cofactor>
</comment>
<dbReference type="SUPFAM" id="SSF51395">
    <property type="entry name" value="FMN-linked oxidoreductases"/>
    <property type="match status" value="1"/>
</dbReference>
<dbReference type="EMBL" id="KB292578">
    <property type="protein sequence ID" value="ELU17289.1"/>
    <property type="molecule type" value="Genomic_DNA"/>
</dbReference>
<keyword evidence="10" id="KW-1185">Reference proteome</keyword>
<accession>R7VF99</accession>
<evidence type="ECO:0000256" key="6">
    <source>
        <dbReference type="PROSITE-ProRule" id="PRU00266"/>
    </source>
</evidence>
<dbReference type="OrthoDB" id="10262250at2759"/>
<keyword evidence="4" id="KW-0819">tRNA processing</keyword>
<keyword evidence="5" id="KW-0560">Oxidoreductase</keyword>
<dbReference type="InterPro" id="IPR052582">
    <property type="entry name" value="tRNA-DUS-like"/>
</dbReference>
<dbReference type="GO" id="GO:0000049">
    <property type="term" value="F:tRNA binding"/>
    <property type="evidence" value="ECO:0007669"/>
    <property type="project" value="InterPro"/>
</dbReference>
<dbReference type="PROSITE" id="PS01136">
    <property type="entry name" value="UPF0034"/>
    <property type="match status" value="1"/>
</dbReference>
<reference evidence="9" key="3">
    <citation type="submission" date="2015-06" db="UniProtKB">
        <authorList>
            <consortium name="EnsemblMetazoa"/>
        </authorList>
    </citation>
    <scope>IDENTIFICATION</scope>
</reference>
<gene>
    <name evidence="8" type="ORF">CAPTEDRAFT_148852</name>
</gene>
<sequence length="503" mass="56102">MEKTKSLDYRNKQMLAPMVRVSTLPNRLLCLDYGADLVYCEEIIDFKILNCERVENDLLGTVDYVWTDGTIVFRTVPRETEKLVFQLGTSDAQRALKVGKMLEKDIAALDINMGCPKEFSIKGGMGAALLDQPEKIKEILTTLVANLSIPVTCKIRILPKLEDTLALAKMIEQTGVAAIAVHGRTREERPRHDNHDDLIAEVAKVLTIPVIANGGSKCIKCHADIESFRSSCAASSAMVARAAQWNPSVFRADGLLPLHDVIKRLLHYCVLYDNSTHNSKYCAQQMLHEELDRGRGKQLVAASTLRGMCEIFDMADFYDSTVAAREARSVQLCVSKNVQPFKRRRLNDGSHLILAEVRYNRKQYQHDHLSPKLILYEWTQQVQIPPPEYTSIQNKEKMFWSEVLVDSKKYASSLWDKSKKCCEQSAAIVCLRALGLDPHSKVNNAKVSHKISLSALDSVMASPVEDMANNYDIAGSMANKHDIAGGVADKHDSETSNPSAGSH</sequence>
<reference evidence="8 10" key="2">
    <citation type="journal article" date="2013" name="Nature">
        <title>Insights into bilaterian evolution from three spiralian genomes.</title>
        <authorList>
            <person name="Simakov O."/>
            <person name="Marletaz F."/>
            <person name="Cho S.J."/>
            <person name="Edsinger-Gonzales E."/>
            <person name="Havlak P."/>
            <person name="Hellsten U."/>
            <person name="Kuo D.H."/>
            <person name="Larsson T."/>
            <person name="Lv J."/>
            <person name="Arendt D."/>
            <person name="Savage R."/>
            <person name="Osoegawa K."/>
            <person name="de Jong P."/>
            <person name="Grimwood J."/>
            <person name="Chapman J.A."/>
            <person name="Shapiro H."/>
            <person name="Aerts A."/>
            <person name="Otillar R.P."/>
            <person name="Terry A.Y."/>
            <person name="Boore J.L."/>
            <person name="Grigoriev I.V."/>
            <person name="Lindberg D.R."/>
            <person name="Seaver E.C."/>
            <person name="Weisblat D.A."/>
            <person name="Putnam N.H."/>
            <person name="Rokhsar D.S."/>
        </authorList>
    </citation>
    <scope>NUCLEOTIDE SEQUENCE</scope>
    <source>
        <strain evidence="8 10">I ESC-2004</strain>
    </source>
</reference>
<dbReference type="InterPro" id="IPR035587">
    <property type="entry name" value="DUS-like_FMN-bd"/>
</dbReference>
<dbReference type="Pfam" id="PF00035">
    <property type="entry name" value="dsrm"/>
    <property type="match status" value="1"/>
</dbReference>
<dbReference type="InterPro" id="IPR013785">
    <property type="entry name" value="Aldolase_TIM"/>
</dbReference>
<name>R7VF99_CAPTE</name>
<evidence type="ECO:0000256" key="3">
    <source>
        <dbReference type="ARBA" id="ARBA00022643"/>
    </source>
</evidence>
<dbReference type="FunCoup" id="R7VF99">
    <property type="interactions" value="1185"/>
</dbReference>
<evidence type="ECO:0000313" key="10">
    <source>
        <dbReference type="Proteomes" id="UP000014760"/>
    </source>
</evidence>
<reference evidence="10" key="1">
    <citation type="submission" date="2012-12" db="EMBL/GenBank/DDBJ databases">
        <authorList>
            <person name="Hellsten U."/>
            <person name="Grimwood J."/>
            <person name="Chapman J.A."/>
            <person name="Shapiro H."/>
            <person name="Aerts A."/>
            <person name="Otillar R.P."/>
            <person name="Terry A.Y."/>
            <person name="Boore J.L."/>
            <person name="Simakov O."/>
            <person name="Marletaz F."/>
            <person name="Cho S.-J."/>
            <person name="Edsinger-Gonzales E."/>
            <person name="Havlak P."/>
            <person name="Kuo D.-H."/>
            <person name="Larsson T."/>
            <person name="Lv J."/>
            <person name="Arendt D."/>
            <person name="Savage R."/>
            <person name="Osoegawa K."/>
            <person name="de Jong P."/>
            <person name="Lindberg D.R."/>
            <person name="Seaver E.C."/>
            <person name="Weisblat D.A."/>
            <person name="Putnam N.H."/>
            <person name="Grigoriev I.V."/>
            <person name="Rokhsar D.S."/>
        </authorList>
    </citation>
    <scope>NUCLEOTIDE SEQUENCE</scope>
    <source>
        <strain evidence="10">I ESC-2004</strain>
    </source>
</reference>
<evidence type="ECO:0000259" key="7">
    <source>
        <dbReference type="PROSITE" id="PS50137"/>
    </source>
</evidence>
<evidence type="ECO:0000313" key="9">
    <source>
        <dbReference type="EnsemblMetazoa" id="CapteP148852"/>
    </source>
</evidence>
<evidence type="ECO:0000256" key="5">
    <source>
        <dbReference type="ARBA" id="ARBA00023002"/>
    </source>
</evidence>
<proteinExistence type="predicted"/>
<dbReference type="EMBL" id="AMQN01016944">
    <property type="status" value="NOT_ANNOTATED_CDS"/>
    <property type="molecule type" value="Genomic_DNA"/>
</dbReference>
<dbReference type="EnsemblMetazoa" id="CapteT148852">
    <property type="protein sequence ID" value="CapteP148852"/>
    <property type="gene ID" value="CapteG148852"/>
</dbReference>
<keyword evidence="6" id="KW-0694">RNA-binding</keyword>
<evidence type="ECO:0000313" key="8">
    <source>
        <dbReference type="EMBL" id="ELU17289.1"/>
    </source>
</evidence>
<dbReference type="Gene3D" id="3.20.20.70">
    <property type="entry name" value="Aldolase class I"/>
    <property type="match status" value="1"/>
</dbReference>
<dbReference type="GO" id="GO:0017150">
    <property type="term" value="F:tRNA dihydrouridine synthase activity"/>
    <property type="evidence" value="ECO:0007669"/>
    <property type="project" value="InterPro"/>
</dbReference>
<dbReference type="OMA" id="GPIRTNS"/>
<dbReference type="HOGENOM" id="CLU_013299_3_0_1"/>
<dbReference type="AlphaFoldDB" id="R7VF99"/>
<dbReference type="PANTHER" id="PTHR45936">
    <property type="entry name" value="TRNA-DIHYDROURIDINE(20) SYNTHASE [NAD(P)+]-LIKE"/>
    <property type="match status" value="1"/>
</dbReference>
<dbReference type="InterPro" id="IPR044463">
    <property type="entry name" value="DUS2_DSRM"/>
</dbReference>
<dbReference type="PANTHER" id="PTHR45936:SF1">
    <property type="entry name" value="TRNA-DIHYDROURIDINE(20) SYNTHASE [NAD(P)+]-LIKE"/>
    <property type="match status" value="1"/>
</dbReference>
<dbReference type="STRING" id="283909.R7VF99"/>